<dbReference type="EMBL" id="JBDODL010006701">
    <property type="protein sequence ID" value="MES1923535.1"/>
    <property type="molecule type" value="Genomic_DNA"/>
</dbReference>
<organism evidence="1 2">
    <name type="scientific">Bonamia ostreae</name>
    <dbReference type="NCBI Taxonomy" id="126728"/>
    <lineage>
        <taxon>Eukaryota</taxon>
        <taxon>Sar</taxon>
        <taxon>Rhizaria</taxon>
        <taxon>Endomyxa</taxon>
        <taxon>Ascetosporea</taxon>
        <taxon>Haplosporida</taxon>
        <taxon>Bonamia</taxon>
    </lineage>
</organism>
<protein>
    <submittedName>
        <fullName evidence="1">Uncharacterized protein</fullName>
    </submittedName>
</protein>
<dbReference type="Proteomes" id="UP001439008">
    <property type="component" value="Unassembled WGS sequence"/>
</dbReference>
<comment type="caution">
    <text evidence="1">The sequence shown here is derived from an EMBL/GenBank/DDBJ whole genome shotgun (WGS) entry which is preliminary data.</text>
</comment>
<evidence type="ECO:0000313" key="2">
    <source>
        <dbReference type="Proteomes" id="UP001439008"/>
    </source>
</evidence>
<gene>
    <name evidence="1" type="ORF">MHBO_005123</name>
</gene>
<evidence type="ECO:0000313" key="1">
    <source>
        <dbReference type="EMBL" id="MES1923535.1"/>
    </source>
</evidence>
<sequence length="78" mass="9225">MQFRKTANKKVVDLGFLKGYTRKSQVLFKILKPFWVPYLEKSFIYVNHTLCGEKKLAQPLHPPLKNLYFTGMHFVHDV</sequence>
<proteinExistence type="predicted"/>
<reference evidence="1 2" key="1">
    <citation type="journal article" date="2024" name="BMC Biol.">
        <title>Comparative genomics of Ascetosporea gives new insight into the evolutionary basis for animal parasitism in Rhizaria.</title>
        <authorList>
            <person name="Hiltunen Thoren M."/>
            <person name="Onut-Brannstrom I."/>
            <person name="Alfjorden A."/>
            <person name="Peckova H."/>
            <person name="Swords F."/>
            <person name="Hooper C."/>
            <person name="Holzer A.S."/>
            <person name="Bass D."/>
            <person name="Burki F."/>
        </authorList>
    </citation>
    <scope>NUCLEOTIDE SEQUENCE [LARGE SCALE GENOMIC DNA]</scope>
    <source>
        <strain evidence="1">20-A016</strain>
    </source>
</reference>
<name>A0ABV2AV50_9EUKA</name>
<keyword evidence="2" id="KW-1185">Reference proteome</keyword>
<accession>A0ABV2AV50</accession>